<dbReference type="InterPro" id="IPR000868">
    <property type="entry name" value="Isochorismatase-like_dom"/>
</dbReference>
<keyword evidence="5" id="KW-1185">Reference proteome</keyword>
<reference evidence="4 5" key="1">
    <citation type="journal article" date="2014" name="Int. J. Syst. Evol. Microbiol.">
        <title>Complete genome sequence of Corynebacterium casei LMG S-19264T (=DSM 44701T), isolated from a smear-ripened cheese.</title>
        <authorList>
            <consortium name="US DOE Joint Genome Institute (JGI-PGF)"/>
            <person name="Walter F."/>
            <person name="Albersmeier A."/>
            <person name="Kalinowski J."/>
            <person name="Ruckert C."/>
        </authorList>
    </citation>
    <scope>NUCLEOTIDE SEQUENCE [LARGE SCALE GENOMIC DNA]</scope>
    <source>
        <strain evidence="4 5">CGMCC 1.15286</strain>
    </source>
</reference>
<sequence>MESTVLLIVDAQNDMLAEGNSVYNARTVLDNMKQLLAEARKNGAPIYYIQHNEPPENGPLVKGTRPWEIHSELAPEKADSIIHKTTPNAFLDTDLHERLQQSGIRHLILAGMQSEYCVEATCKGAIGLGYSVTLVTDAHSTWDNAESTAPAIIARCNEELGRIVAAKATNDISFASV</sequence>
<comment type="caution">
    <text evidence="4">The sequence shown here is derived from an EMBL/GenBank/DDBJ whole genome shotgun (WGS) entry which is preliminary data.</text>
</comment>
<evidence type="ECO:0000313" key="5">
    <source>
        <dbReference type="Proteomes" id="UP000600247"/>
    </source>
</evidence>
<dbReference type="AlphaFoldDB" id="A0A917HEG0"/>
<accession>A0A917HEG0</accession>
<gene>
    <name evidence="4" type="ORF">GCM10010918_35330</name>
</gene>
<keyword evidence="2" id="KW-0378">Hydrolase</keyword>
<dbReference type="InterPro" id="IPR036380">
    <property type="entry name" value="Isochorismatase-like_sf"/>
</dbReference>
<protein>
    <submittedName>
        <fullName evidence="4">Isochorismatase</fullName>
    </submittedName>
</protein>
<proteinExistence type="inferred from homology"/>
<evidence type="ECO:0000313" key="4">
    <source>
        <dbReference type="EMBL" id="GGG75850.1"/>
    </source>
</evidence>
<dbReference type="Pfam" id="PF00857">
    <property type="entry name" value="Isochorismatase"/>
    <property type="match status" value="1"/>
</dbReference>
<evidence type="ECO:0000256" key="2">
    <source>
        <dbReference type="ARBA" id="ARBA00022801"/>
    </source>
</evidence>
<organism evidence="4 5">
    <name type="scientific">Paenibacillus radicis</name>
    <name type="common">ex Gao et al. 2016</name>
    <dbReference type="NCBI Taxonomy" id="1737354"/>
    <lineage>
        <taxon>Bacteria</taxon>
        <taxon>Bacillati</taxon>
        <taxon>Bacillota</taxon>
        <taxon>Bacilli</taxon>
        <taxon>Bacillales</taxon>
        <taxon>Paenibacillaceae</taxon>
        <taxon>Paenibacillus</taxon>
    </lineage>
</organism>
<feature type="domain" description="Isochorismatase-like" evidence="3">
    <location>
        <begin position="4"/>
        <end position="146"/>
    </location>
</feature>
<dbReference type="GO" id="GO:0016787">
    <property type="term" value="F:hydrolase activity"/>
    <property type="evidence" value="ECO:0007669"/>
    <property type="project" value="UniProtKB-KW"/>
</dbReference>
<dbReference type="PANTHER" id="PTHR43540">
    <property type="entry name" value="PEROXYUREIDOACRYLATE/UREIDOACRYLATE AMIDOHYDROLASE-RELATED"/>
    <property type="match status" value="1"/>
</dbReference>
<dbReference type="CDD" id="cd01014">
    <property type="entry name" value="nicotinamidase_related"/>
    <property type="match status" value="1"/>
</dbReference>
<dbReference type="InterPro" id="IPR050272">
    <property type="entry name" value="Isochorismatase-like_hydrls"/>
</dbReference>
<dbReference type="EMBL" id="BMHY01000006">
    <property type="protein sequence ID" value="GGG75850.1"/>
    <property type="molecule type" value="Genomic_DNA"/>
</dbReference>
<dbReference type="SUPFAM" id="SSF52499">
    <property type="entry name" value="Isochorismatase-like hydrolases"/>
    <property type="match status" value="1"/>
</dbReference>
<comment type="similarity">
    <text evidence="1">Belongs to the isochorismatase family.</text>
</comment>
<evidence type="ECO:0000259" key="3">
    <source>
        <dbReference type="Pfam" id="PF00857"/>
    </source>
</evidence>
<dbReference type="Proteomes" id="UP000600247">
    <property type="component" value="Unassembled WGS sequence"/>
</dbReference>
<dbReference type="PANTHER" id="PTHR43540:SF14">
    <property type="entry name" value="ISOCHORISMATASE"/>
    <property type="match status" value="1"/>
</dbReference>
<dbReference type="Gene3D" id="3.40.50.850">
    <property type="entry name" value="Isochorismatase-like"/>
    <property type="match status" value="1"/>
</dbReference>
<evidence type="ECO:0000256" key="1">
    <source>
        <dbReference type="ARBA" id="ARBA00006336"/>
    </source>
</evidence>
<dbReference type="RefSeq" id="WP_188890508.1">
    <property type="nucleotide sequence ID" value="NZ_BMHY01000006.1"/>
</dbReference>
<name>A0A917HEG0_9BACL</name>